<reference evidence="5" key="2">
    <citation type="submission" date="2025-08" db="UniProtKB">
        <authorList>
            <consortium name="RefSeq"/>
        </authorList>
    </citation>
    <scope>IDENTIFICATION</scope>
    <source>
        <tissue evidence="5">Leaf</tissue>
    </source>
</reference>
<dbReference type="GeneID" id="108836625"/>
<accession>A0A6J0M0T0</accession>
<sequence length="899" mass="100278">MLWFLFFLVITILGLLGHNLPCVQSSPHRILVDTDVDTDDIIGLLYLLKLNKSEFDLVGITLSANAWTNAGHGLNQVYDLLHMMGRDDISVGVGGEGGILDDGTILPDGGGYLPIIDQGMTTAGGCRYRQTIPKGRKGLLDTDSNYGFRKHFLPQGNRRYTPLQQPTAQKVIADKVLEGPISIFLMASHTNLALSIMSNPHLKHNIQHIYVMGGSVRCANPNGFCGNLFTDFTSNPYAEFNIFADPFAAYQVLHSGIPMTLVPLDATDTIPTSKKFFETLEKNQKTYEAQYIFKSLEIIRETWSPEVFYSSFCMWDSFMAGVAVSIMRNSGNNNNNNNNGENDFAEMEYMNITIVTSNKPYGLPDASNPFFDKQITPKFNLTLGGVHSGHVQSGLNDPVCIQRRDKGNCKDGYTQEISGPDSVQVLVATRAKPNKKINKSELDREFYVDILEVLNRREETGRFNLSTQFPYYREERFIPDLSNTQLGKPVLFDMDMSAGDFLTLFYLLKVPVEIIDLKAVIVSPTGWANAATVDVVYDLLHMMGRDDIPVGLGDMLALNQSDPESPSVGDCLYAKAIPQGCGGFLDSDTLYGLARDLPRSVRRYIAHGAPRNTDSHELRQPLALEVWQHLTKSVNEESKITVLTNGPLTSLAKIISSDQNSTSLIKEVYIVGGHINTNKTDKGNTFTVPSNAYAEFNMFLDPLAAKTVLESGLNITLIPLATQRNLTSFQMMLNSLNSTVQTPESQFVHRLLARLHALHQDHRSYKHVGMFLGEIIGALFLGGDHAALKPKLRDEQVKVIAEGSESKDGQMLIDKLHGRRVQILESIDSRGCYESFASKLNDKVQSAVIGSFEEQRNKWITPPNRTLRRKKWVTPPSRTLRRKKWITQPIKETTKALNR</sequence>
<proteinExistence type="inferred from homology"/>
<dbReference type="PANTHER" id="PTHR46692:SF1">
    <property type="entry name" value="NUCLEOSIDE HYDROLASE 3-RELATED"/>
    <property type="match status" value="1"/>
</dbReference>
<dbReference type="Gene3D" id="3.90.245.10">
    <property type="entry name" value="Ribonucleoside hydrolase-like"/>
    <property type="match status" value="2"/>
</dbReference>
<keyword evidence="2" id="KW-0732">Signal</keyword>
<dbReference type="SUPFAM" id="SSF53590">
    <property type="entry name" value="Nucleoside hydrolase"/>
    <property type="match status" value="2"/>
</dbReference>
<keyword evidence="5" id="KW-0378">Hydrolase</keyword>
<evidence type="ECO:0000313" key="4">
    <source>
        <dbReference type="Proteomes" id="UP000504610"/>
    </source>
</evidence>
<feature type="signal peptide" evidence="2">
    <location>
        <begin position="1"/>
        <end position="17"/>
    </location>
</feature>
<feature type="domain" description="Inosine/uridine-preferring nucleoside hydrolase" evidence="3">
    <location>
        <begin position="30"/>
        <end position="356"/>
    </location>
</feature>
<evidence type="ECO:0000256" key="1">
    <source>
        <dbReference type="ARBA" id="ARBA00009176"/>
    </source>
</evidence>
<name>A0A6J0M0T0_RAPSA</name>
<dbReference type="OrthoDB" id="5783963at2759"/>
<evidence type="ECO:0000259" key="3">
    <source>
        <dbReference type="Pfam" id="PF01156"/>
    </source>
</evidence>
<dbReference type="PANTHER" id="PTHR46692">
    <property type="entry name" value="INOSINE-URIDINE PREFERRING NUCLEOSIDE HYDROLASE FAMILY PROTEIN"/>
    <property type="match status" value="1"/>
</dbReference>
<dbReference type="KEGG" id="rsz:108836625"/>
<gene>
    <name evidence="5" type="primary">LOC108836625</name>
</gene>
<feature type="domain" description="Inosine/uridine-preferring nucleoside hydrolase" evidence="3">
    <location>
        <begin position="490"/>
        <end position="831"/>
    </location>
</feature>
<dbReference type="RefSeq" id="XP_018465266.2">
    <property type="nucleotide sequence ID" value="XM_018609764.2"/>
</dbReference>
<organism evidence="4 5">
    <name type="scientific">Raphanus sativus</name>
    <name type="common">Radish</name>
    <name type="synonym">Raphanus raphanistrum var. sativus</name>
    <dbReference type="NCBI Taxonomy" id="3726"/>
    <lineage>
        <taxon>Eukaryota</taxon>
        <taxon>Viridiplantae</taxon>
        <taxon>Streptophyta</taxon>
        <taxon>Embryophyta</taxon>
        <taxon>Tracheophyta</taxon>
        <taxon>Spermatophyta</taxon>
        <taxon>Magnoliopsida</taxon>
        <taxon>eudicotyledons</taxon>
        <taxon>Gunneridae</taxon>
        <taxon>Pentapetalae</taxon>
        <taxon>rosids</taxon>
        <taxon>malvids</taxon>
        <taxon>Brassicales</taxon>
        <taxon>Brassicaceae</taxon>
        <taxon>Brassiceae</taxon>
        <taxon>Raphanus</taxon>
    </lineage>
</organism>
<dbReference type="InterPro" id="IPR001910">
    <property type="entry name" value="Inosine/uridine_hydrolase_dom"/>
</dbReference>
<dbReference type="AlphaFoldDB" id="A0A6J0M0T0"/>
<keyword evidence="4" id="KW-1185">Reference proteome</keyword>
<dbReference type="Pfam" id="PF01156">
    <property type="entry name" value="IU_nuc_hydro"/>
    <property type="match status" value="2"/>
</dbReference>
<dbReference type="Proteomes" id="UP000504610">
    <property type="component" value="Chromosome 2"/>
</dbReference>
<dbReference type="InterPro" id="IPR036452">
    <property type="entry name" value="Ribo_hydro-like"/>
</dbReference>
<evidence type="ECO:0000313" key="5">
    <source>
        <dbReference type="RefSeq" id="XP_018465266.2"/>
    </source>
</evidence>
<evidence type="ECO:0000256" key="2">
    <source>
        <dbReference type="SAM" id="SignalP"/>
    </source>
</evidence>
<comment type="similarity">
    <text evidence="1">Belongs to the IUNH family.</text>
</comment>
<protein>
    <submittedName>
        <fullName evidence="5">Nucleoside hydrolase 4</fullName>
    </submittedName>
</protein>
<reference evidence="4" key="1">
    <citation type="journal article" date="2019" name="Database">
        <title>The radish genome database (RadishGD): an integrated information resource for radish genomics.</title>
        <authorList>
            <person name="Yu H.J."/>
            <person name="Baek S."/>
            <person name="Lee Y.J."/>
            <person name="Cho A."/>
            <person name="Mun J.H."/>
        </authorList>
    </citation>
    <scope>NUCLEOTIDE SEQUENCE [LARGE SCALE GENOMIC DNA]</scope>
    <source>
        <strain evidence="4">cv. WK10039</strain>
    </source>
</reference>
<feature type="chain" id="PRO_5040830867" evidence="2">
    <location>
        <begin position="18"/>
        <end position="899"/>
    </location>
</feature>
<dbReference type="GO" id="GO:0016799">
    <property type="term" value="F:hydrolase activity, hydrolyzing N-glycosyl compounds"/>
    <property type="evidence" value="ECO:0007669"/>
    <property type="project" value="InterPro"/>
</dbReference>